<evidence type="ECO:0000256" key="2">
    <source>
        <dbReference type="ARBA" id="ARBA00022692"/>
    </source>
</evidence>
<evidence type="ECO:0000256" key="4">
    <source>
        <dbReference type="ARBA" id="ARBA00022989"/>
    </source>
</evidence>
<dbReference type="SMART" id="SM00089">
    <property type="entry name" value="PKD"/>
    <property type="match status" value="4"/>
</dbReference>
<dbReference type="PANTHER" id="PTHR46730">
    <property type="entry name" value="POLYCYSTIN-1"/>
    <property type="match status" value="1"/>
</dbReference>
<accession>A0A0F9BDL0</accession>
<dbReference type="InterPro" id="IPR013783">
    <property type="entry name" value="Ig-like_fold"/>
</dbReference>
<keyword evidence="3" id="KW-0677">Repeat</keyword>
<feature type="domain" description="PKD" evidence="6">
    <location>
        <begin position="104"/>
        <end position="159"/>
    </location>
</feature>
<evidence type="ECO:0000256" key="5">
    <source>
        <dbReference type="ARBA" id="ARBA00023136"/>
    </source>
</evidence>
<dbReference type="Pfam" id="PF18911">
    <property type="entry name" value="PKD_4"/>
    <property type="match status" value="4"/>
</dbReference>
<dbReference type="GO" id="GO:0005886">
    <property type="term" value="C:plasma membrane"/>
    <property type="evidence" value="ECO:0007669"/>
    <property type="project" value="TreeGrafter"/>
</dbReference>
<feature type="non-terminal residue" evidence="7">
    <location>
        <position position="484"/>
    </location>
</feature>
<evidence type="ECO:0000256" key="3">
    <source>
        <dbReference type="ARBA" id="ARBA00022737"/>
    </source>
</evidence>
<dbReference type="InterPro" id="IPR000601">
    <property type="entry name" value="PKD_dom"/>
</dbReference>
<comment type="subcellular location">
    <subcellularLocation>
        <location evidence="1">Membrane</location>
        <topology evidence="1">Multi-pass membrane protein</topology>
    </subcellularLocation>
</comment>
<dbReference type="PROSITE" id="PS50093">
    <property type="entry name" value="PKD"/>
    <property type="match status" value="4"/>
</dbReference>
<dbReference type="PANTHER" id="PTHR46730:SF1">
    <property type="entry name" value="PLAT DOMAIN-CONTAINING PROTEIN"/>
    <property type="match status" value="1"/>
</dbReference>
<dbReference type="Gene3D" id="2.60.40.10">
    <property type="entry name" value="Immunoglobulins"/>
    <property type="match status" value="4"/>
</dbReference>
<keyword evidence="5" id="KW-0472">Membrane</keyword>
<proteinExistence type="predicted"/>
<feature type="domain" description="PKD" evidence="6">
    <location>
        <begin position="22"/>
        <end position="74"/>
    </location>
</feature>
<dbReference type="EMBL" id="LAZR01041453">
    <property type="protein sequence ID" value="KKL11952.1"/>
    <property type="molecule type" value="Genomic_DNA"/>
</dbReference>
<dbReference type="GO" id="GO:0005261">
    <property type="term" value="F:monoatomic cation channel activity"/>
    <property type="evidence" value="ECO:0007669"/>
    <property type="project" value="TreeGrafter"/>
</dbReference>
<comment type="caution">
    <text evidence="7">The sequence shown here is derived from an EMBL/GenBank/DDBJ whole genome shotgun (WGS) entry which is preliminary data.</text>
</comment>
<dbReference type="SUPFAM" id="SSF49299">
    <property type="entry name" value="PKD domain"/>
    <property type="match status" value="4"/>
</dbReference>
<gene>
    <name evidence="7" type="ORF">LCGC14_2540630</name>
</gene>
<dbReference type="AlphaFoldDB" id="A0A0F9BDL0"/>
<dbReference type="CDD" id="cd00146">
    <property type="entry name" value="PKD"/>
    <property type="match status" value="4"/>
</dbReference>
<feature type="domain" description="PKD" evidence="6">
    <location>
        <begin position="192"/>
        <end position="239"/>
    </location>
</feature>
<sequence>VIMIDEPEDTVCNISARFRLSAADLSLETENNSSGLNNSYSWSFGDGFQSNEFQPVRTYDKPGSYEVCLTVFDSLTNCFDEVCQVIEVGQVVCAADFEFYYDTTVANKIVYTSTSTGPLYSYMWLFGDGNVSTEENPTHIYQQNGYYDVSLIVVDRNGNCMDQATASILAGTAECNADFSYYIDAASGTAHFSSKDPNDGSIYYWLFGDGSTSTIKVPVHKYTYPGFYKISLSVYDELSGCIDEKSKIVLVGSGGDVEADFIYQTQETGTNVSFQDQSLGDDMSYFWDFGDGTNSVKQNPIHDFVVDGYYNVCLNVYGANGLQNITCKRVFVGQDASTECLADFTLLANKTISLATIATDSFEFDELFHDYQDLISHNEVKPSFGKLTEDTPEAQAGFYKYDFVGDATFGIIKFNTLPSGNNWSTPTENWDDANRNPMGFDLTYDYLTIADTDYVWTESTLTLSKTGAFANYIFIENDEIVIPA</sequence>
<protein>
    <recommendedName>
        <fullName evidence="6">PKD domain-containing protein</fullName>
    </recommendedName>
</protein>
<feature type="non-terminal residue" evidence="7">
    <location>
        <position position="1"/>
    </location>
</feature>
<keyword evidence="4" id="KW-1133">Transmembrane helix</keyword>
<dbReference type="InterPro" id="IPR035986">
    <property type="entry name" value="PKD_dom_sf"/>
</dbReference>
<evidence type="ECO:0000313" key="7">
    <source>
        <dbReference type="EMBL" id="KKL11952.1"/>
    </source>
</evidence>
<dbReference type="InterPro" id="IPR022409">
    <property type="entry name" value="PKD/Chitinase_dom"/>
</dbReference>
<organism evidence="7">
    <name type="scientific">marine sediment metagenome</name>
    <dbReference type="NCBI Taxonomy" id="412755"/>
    <lineage>
        <taxon>unclassified sequences</taxon>
        <taxon>metagenomes</taxon>
        <taxon>ecological metagenomes</taxon>
    </lineage>
</organism>
<reference evidence="7" key="1">
    <citation type="journal article" date="2015" name="Nature">
        <title>Complex archaea that bridge the gap between prokaryotes and eukaryotes.</title>
        <authorList>
            <person name="Spang A."/>
            <person name="Saw J.H."/>
            <person name="Jorgensen S.L."/>
            <person name="Zaremba-Niedzwiedzka K."/>
            <person name="Martijn J."/>
            <person name="Lind A.E."/>
            <person name="van Eijk R."/>
            <person name="Schleper C."/>
            <person name="Guy L."/>
            <person name="Ettema T.J."/>
        </authorList>
    </citation>
    <scope>NUCLEOTIDE SEQUENCE</scope>
</reference>
<dbReference type="GO" id="GO:0006816">
    <property type="term" value="P:calcium ion transport"/>
    <property type="evidence" value="ECO:0007669"/>
    <property type="project" value="TreeGrafter"/>
</dbReference>
<name>A0A0F9BDL0_9ZZZZ</name>
<keyword evidence="2" id="KW-0812">Transmembrane</keyword>
<evidence type="ECO:0000256" key="1">
    <source>
        <dbReference type="ARBA" id="ARBA00004141"/>
    </source>
</evidence>
<evidence type="ECO:0000259" key="6">
    <source>
        <dbReference type="PROSITE" id="PS50093"/>
    </source>
</evidence>
<feature type="domain" description="PKD" evidence="6">
    <location>
        <begin position="271"/>
        <end position="321"/>
    </location>
</feature>